<name>A0A832MJQ6_UNCEI</name>
<feature type="region of interest" description="Disordered" evidence="1">
    <location>
        <begin position="593"/>
        <end position="614"/>
    </location>
</feature>
<dbReference type="AlphaFoldDB" id="A0A832MJQ6"/>
<feature type="region of interest" description="Disordered" evidence="1">
    <location>
        <begin position="50"/>
        <end position="71"/>
    </location>
</feature>
<reference evidence="3" key="1">
    <citation type="journal article" date="2020" name="mSystems">
        <title>Genome- and Community-Level Interaction Insights into Carbon Utilization and Element Cycling Functions of Hydrothermarchaeota in Hydrothermal Sediment.</title>
        <authorList>
            <person name="Zhou Z."/>
            <person name="Liu Y."/>
            <person name="Xu W."/>
            <person name="Pan J."/>
            <person name="Luo Z.H."/>
            <person name="Li M."/>
        </authorList>
    </citation>
    <scope>NUCLEOTIDE SEQUENCE [LARGE SCALE GENOMIC DNA]</scope>
    <source>
        <strain evidence="3">SpSt-381</strain>
    </source>
</reference>
<feature type="compositionally biased region" description="Basic and acidic residues" evidence="1">
    <location>
        <begin position="405"/>
        <end position="417"/>
    </location>
</feature>
<feature type="region of interest" description="Disordered" evidence="1">
    <location>
        <begin position="526"/>
        <end position="554"/>
    </location>
</feature>
<evidence type="ECO:0000259" key="2">
    <source>
        <dbReference type="PROSITE" id="PS51724"/>
    </source>
</evidence>
<sequence>MAKRAVNRPARRRSGVGACAPRAGPTRGSGARGALERDLDVAAGCGRALWPSAEGPGASRRPQAGPAGGRKLLTLPVSSVRHPVSRSVHDDPFAPACPRARFVETRQCVEVLRRLDEGLGAREPFLVITGEPGTGKTTLVREAVARWGARAVVAFVAYPALSESDLLEECLRRFGAEPPQGASRPRLIAGLERALVEAAGGGRTAVLVVDDAHLMPAEGLEALRLLANTAGGAGAALEILLAGLPSLDARLDEPSLAALRQRIAVRARLEPLSPEDTRRYVNGRLGTAEDAGPRFSDAACAVLAARAYGVPRAVNALAGEALRRATEAGASVVEAAHVPGAVGASPVAGEARTVRRESSAEAAAPAPVEEPGGASPRASDAPPCATANAAAGPFVRAAGALEPAPARDAREASRPGEPRPVAAAQDPRAWVARFVGDRGPVRIGALAGITPADLDDLDAPGHDETSVTANGPAAERARRAARRVRQRPRARPGVRVAAPLALVALAALSAVALVVRAGWRAGEVGAGEPGASGRPAAVASAAPATPAGAPQAVRSATVAPTRAMLPAASARLESAPLPAPPFASPTAVAAAPAPVSAAQADSGGTPEAPPPALAERRGPFTVEVAASHDPQAAFDERGRLEDLTGIEGWVIPPREGSDGPHRIVLGIYGTYERARRAADMLVNTRTLGAAEVVPLPPARDRR</sequence>
<dbReference type="InterPro" id="IPR049945">
    <property type="entry name" value="AAA_22"/>
</dbReference>
<dbReference type="InterPro" id="IPR027417">
    <property type="entry name" value="P-loop_NTPase"/>
</dbReference>
<dbReference type="GO" id="GO:0016887">
    <property type="term" value="F:ATP hydrolysis activity"/>
    <property type="evidence" value="ECO:0007669"/>
    <property type="project" value="InterPro"/>
</dbReference>
<dbReference type="PROSITE" id="PS51724">
    <property type="entry name" value="SPOR"/>
    <property type="match status" value="1"/>
</dbReference>
<feature type="region of interest" description="Disordered" evidence="1">
    <location>
        <begin position="347"/>
        <end position="387"/>
    </location>
</feature>
<feature type="compositionally biased region" description="Low complexity" evidence="1">
    <location>
        <begin position="360"/>
        <end position="387"/>
    </location>
</feature>
<protein>
    <recommendedName>
        <fullName evidence="2">SPOR domain-containing protein</fullName>
    </recommendedName>
</protein>
<dbReference type="InterPro" id="IPR007730">
    <property type="entry name" value="SPOR-like_dom"/>
</dbReference>
<feature type="region of interest" description="Disordered" evidence="1">
    <location>
        <begin position="404"/>
        <end position="424"/>
    </location>
</feature>
<evidence type="ECO:0000256" key="1">
    <source>
        <dbReference type="SAM" id="MobiDB-lite"/>
    </source>
</evidence>
<dbReference type="SMART" id="SM00382">
    <property type="entry name" value="AAA"/>
    <property type="match status" value="1"/>
</dbReference>
<feature type="compositionally biased region" description="Basic residues" evidence="1">
    <location>
        <begin position="1"/>
        <end position="14"/>
    </location>
</feature>
<evidence type="ECO:0000313" key="3">
    <source>
        <dbReference type="EMBL" id="HGZ43042.1"/>
    </source>
</evidence>
<dbReference type="Pfam" id="PF13401">
    <property type="entry name" value="AAA_22"/>
    <property type="match status" value="1"/>
</dbReference>
<dbReference type="GO" id="GO:0042834">
    <property type="term" value="F:peptidoglycan binding"/>
    <property type="evidence" value="ECO:0007669"/>
    <property type="project" value="InterPro"/>
</dbReference>
<feature type="compositionally biased region" description="Low complexity" evidence="1">
    <location>
        <begin position="593"/>
        <end position="606"/>
    </location>
</feature>
<dbReference type="CDD" id="cd00009">
    <property type="entry name" value="AAA"/>
    <property type="match status" value="1"/>
</dbReference>
<gene>
    <name evidence="3" type="ORF">ENR23_06400</name>
</gene>
<dbReference type="InterPro" id="IPR003593">
    <property type="entry name" value="AAA+_ATPase"/>
</dbReference>
<feature type="domain" description="SPOR" evidence="2">
    <location>
        <begin position="614"/>
        <end position="696"/>
    </location>
</feature>
<feature type="region of interest" description="Disordered" evidence="1">
    <location>
        <begin position="1"/>
        <end position="35"/>
    </location>
</feature>
<dbReference type="EMBL" id="DSQF01000012">
    <property type="protein sequence ID" value="HGZ43042.1"/>
    <property type="molecule type" value="Genomic_DNA"/>
</dbReference>
<dbReference type="PANTHER" id="PTHR35894:SF1">
    <property type="entry name" value="PHOSPHORIBULOKINASE _ URIDINE KINASE FAMILY"/>
    <property type="match status" value="1"/>
</dbReference>
<proteinExistence type="predicted"/>
<dbReference type="SUPFAM" id="SSF52540">
    <property type="entry name" value="P-loop containing nucleoside triphosphate hydrolases"/>
    <property type="match status" value="1"/>
</dbReference>
<organism evidence="3">
    <name type="scientific">Eiseniibacteriota bacterium</name>
    <dbReference type="NCBI Taxonomy" id="2212470"/>
    <lineage>
        <taxon>Bacteria</taxon>
        <taxon>Candidatus Eiseniibacteriota</taxon>
    </lineage>
</organism>
<accession>A0A832MJQ6</accession>
<dbReference type="InterPro" id="IPR052026">
    <property type="entry name" value="ExeA_AAA_ATPase_DNA-bind"/>
</dbReference>
<comment type="caution">
    <text evidence="3">The sequence shown here is derived from an EMBL/GenBank/DDBJ whole genome shotgun (WGS) entry which is preliminary data.</text>
</comment>
<dbReference type="PANTHER" id="PTHR35894">
    <property type="entry name" value="GENERAL SECRETION PATHWAY PROTEIN A-RELATED"/>
    <property type="match status" value="1"/>
</dbReference>
<feature type="compositionally biased region" description="Low complexity" evidence="1">
    <location>
        <begin position="531"/>
        <end position="552"/>
    </location>
</feature>
<dbReference type="Gene3D" id="3.40.50.300">
    <property type="entry name" value="P-loop containing nucleotide triphosphate hydrolases"/>
    <property type="match status" value="1"/>
</dbReference>